<feature type="domain" description="AB hydrolase-1" evidence="1">
    <location>
        <begin position="21"/>
        <end position="123"/>
    </location>
</feature>
<dbReference type="SUPFAM" id="SSF53474">
    <property type="entry name" value="alpha/beta-Hydrolases"/>
    <property type="match status" value="1"/>
</dbReference>
<evidence type="ECO:0000313" key="2">
    <source>
        <dbReference type="EMBL" id="QHQ61555.1"/>
    </source>
</evidence>
<keyword evidence="3" id="KW-1185">Reference proteome</keyword>
<sequence>MSDFIHNNIRLHYEIMGEGIPFIFLHGLGGSIEQIRNIYVQIKGVKLIMPDQQGHGESEVNWENFNFQTLADDVIALVNYLKIEKFYLAGISMGAAISIAIAVSNPEKVSGLLLIRNAWTHKPMETKIQELFAECTICLKNRSLSDFKKTKSYRYISGISRYTTQAFCGYFTDEASVRNYRKFLILPGLSPIEDSSVLSKINIPTIILANQDDLVHPFEYGIYYQKCISGAKLYEIVNKDMDAAAHKAAVNQYILELLRTNKY</sequence>
<evidence type="ECO:0000313" key="3">
    <source>
        <dbReference type="Proteomes" id="UP000464314"/>
    </source>
</evidence>
<dbReference type="EMBL" id="CP048000">
    <property type="protein sequence ID" value="QHQ61555.1"/>
    <property type="molecule type" value="Genomic_DNA"/>
</dbReference>
<dbReference type="Pfam" id="PF00561">
    <property type="entry name" value="Abhydrolase_1"/>
    <property type="match status" value="1"/>
</dbReference>
<keyword evidence="2" id="KW-0378">Hydrolase</keyword>
<dbReference type="KEGG" id="anr:Ana3638_12855"/>
<name>A0A6P1TPJ9_9FIRM</name>
<protein>
    <submittedName>
        <fullName evidence="2">Alpha/beta fold hydrolase</fullName>
    </submittedName>
</protein>
<gene>
    <name evidence="2" type="ORF">Ana3638_12855</name>
</gene>
<dbReference type="PANTHER" id="PTHR43433:SF4">
    <property type="entry name" value="NON-HEME CHLOROPEROXIDASE-RELATED"/>
    <property type="match status" value="1"/>
</dbReference>
<dbReference type="InterPro" id="IPR050471">
    <property type="entry name" value="AB_hydrolase"/>
</dbReference>
<dbReference type="PANTHER" id="PTHR43433">
    <property type="entry name" value="HYDROLASE, ALPHA/BETA FOLD FAMILY PROTEIN"/>
    <property type="match status" value="1"/>
</dbReference>
<reference evidence="2 3" key="1">
    <citation type="submission" date="2020-01" db="EMBL/GenBank/DDBJ databases">
        <title>Genome analysis of Anaerocolumna sp. CBA3638.</title>
        <authorList>
            <person name="Kim J."/>
            <person name="Roh S.W."/>
        </authorList>
    </citation>
    <scope>NUCLEOTIDE SEQUENCE [LARGE SCALE GENOMIC DNA]</scope>
    <source>
        <strain evidence="2 3">CBA3638</strain>
    </source>
</reference>
<dbReference type="PRINTS" id="PR00111">
    <property type="entry name" value="ABHYDROLASE"/>
</dbReference>
<dbReference type="AlphaFoldDB" id="A0A6P1TPJ9"/>
<dbReference type="RefSeq" id="WP_161838380.1">
    <property type="nucleotide sequence ID" value="NZ_CP048000.1"/>
</dbReference>
<dbReference type="Gene3D" id="3.40.50.1820">
    <property type="entry name" value="alpha/beta hydrolase"/>
    <property type="match status" value="1"/>
</dbReference>
<dbReference type="GO" id="GO:0016787">
    <property type="term" value="F:hydrolase activity"/>
    <property type="evidence" value="ECO:0007669"/>
    <property type="project" value="UniProtKB-KW"/>
</dbReference>
<accession>A0A6P1TPJ9</accession>
<dbReference type="InterPro" id="IPR000073">
    <property type="entry name" value="AB_hydrolase_1"/>
</dbReference>
<organism evidence="2 3">
    <name type="scientific">Anaerocolumna sedimenticola</name>
    <dbReference type="NCBI Taxonomy" id="2696063"/>
    <lineage>
        <taxon>Bacteria</taxon>
        <taxon>Bacillati</taxon>
        <taxon>Bacillota</taxon>
        <taxon>Clostridia</taxon>
        <taxon>Lachnospirales</taxon>
        <taxon>Lachnospiraceae</taxon>
        <taxon>Anaerocolumna</taxon>
    </lineage>
</organism>
<evidence type="ECO:0000259" key="1">
    <source>
        <dbReference type="Pfam" id="PF00561"/>
    </source>
</evidence>
<proteinExistence type="predicted"/>
<dbReference type="InterPro" id="IPR029058">
    <property type="entry name" value="AB_hydrolase_fold"/>
</dbReference>
<dbReference type="Proteomes" id="UP000464314">
    <property type="component" value="Chromosome"/>
</dbReference>